<comment type="caution">
    <text evidence="2">The sequence shown here is derived from an EMBL/GenBank/DDBJ whole genome shotgun (WGS) entry which is preliminary data.</text>
</comment>
<dbReference type="EMBL" id="JADDIV010000001">
    <property type="protein sequence ID" value="MBE7366488.1"/>
    <property type="molecule type" value="Genomic_DNA"/>
</dbReference>
<feature type="signal peptide" evidence="1">
    <location>
        <begin position="1"/>
        <end position="29"/>
    </location>
</feature>
<accession>A0ABR9RZ19</accession>
<evidence type="ECO:0000313" key="3">
    <source>
        <dbReference type="Proteomes" id="UP000806285"/>
    </source>
</evidence>
<dbReference type="Gene3D" id="2.60.40.10">
    <property type="entry name" value="Immunoglobulins"/>
    <property type="match status" value="1"/>
</dbReference>
<protein>
    <submittedName>
        <fullName evidence="2">Uncharacterized protein</fullName>
    </submittedName>
</protein>
<proteinExistence type="predicted"/>
<organism evidence="2 3">
    <name type="scientific">Ramlibacter pallidus</name>
    <dbReference type="NCBI Taxonomy" id="2780087"/>
    <lineage>
        <taxon>Bacteria</taxon>
        <taxon>Pseudomonadati</taxon>
        <taxon>Pseudomonadota</taxon>
        <taxon>Betaproteobacteria</taxon>
        <taxon>Burkholderiales</taxon>
        <taxon>Comamonadaceae</taxon>
        <taxon>Ramlibacter</taxon>
    </lineage>
</organism>
<reference evidence="2 3" key="1">
    <citation type="submission" date="2020-10" db="EMBL/GenBank/DDBJ databases">
        <title>Ramlibacter sp. HM2 16S ribosomal RNA gene Genome sequencing and assembly.</title>
        <authorList>
            <person name="Kang M."/>
        </authorList>
    </citation>
    <scope>NUCLEOTIDE SEQUENCE [LARGE SCALE GENOMIC DNA]</scope>
    <source>
        <strain evidence="2 3">HM2</strain>
    </source>
</reference>
<dbReference type="InterPro" id="IPR013783">
    <property type="entry name" value="Ig-like_fold"/>
</dbReference>
<name>A0ABR9RZ19_9BURK</name>
<keyword evidence="3" id="KW-1185">Reference proteome</keyword>
<keyword evidence="1" id="KW-0732">Signal</keyword>
<gene>
    <name evidence="2" type="ORF">IM787_02795</name>
</gene>
<dbReference type="Proteomes" id="UP000806285">
    <property type="component" value="Unassembled WGS sequence"/>
</dbReference>
<evidence type="ECO:0000313" key="2">
    <source>
        <dbReference type="EMBL" id="MBE7366488.1"/>
    </source>
</evidence>
<sequence>MRSTVRNHFAALMMLVPAAAVLVAAPAQAQQRAVVAQPAIRALGLNSNAGLAPGAVLRVQLVATPGARQADVVLADGVRVALAEQDAGNYVGTHTIRRADRIDPLQLIAAHATFGGRTVVQNFSFPASFQALAMGGPAVAVPTVAIEQFTVRPQGRLVPGRELRFRLEGAAGGRASLDIPGVVSDVAMRETRRGVYEGTYTVRRRDDLRAFDAAVATLRVGGQRATARVDLPEARADRRDEQAPRVTQLAPSDGARVAERGRTFIQARLSDDGSGVDPASVRLLVDGLDVTRNARIAADEIGYREELGRGRHSAELVVRDRAGNVTRTAWTFQVV</sequence>
<dbReference type="RefSeq" id="WP_193675102.1">
    <property type="nucleotide sequence ID" value="NZ_JADDIV010000001.1"/>
</dbReference>
<evidence type="ECO:0000256" key="1">
    <source>
        <dbReference type="SAM" id="SignalP"/>
    </source>
</evidence>
<feature type="chain" id="PRO_5045715645" evidence="1">
    <location>
        <begin position="30"/>
        <end position="335"/>
    </location>
</feature>